<feature type="binding site" evidence="6">
    <location>
        <position position="97"/>
    </location>
    <ligand>
        <name>Mg(2+)</name>
        <dbReference type="ChEBI" id="CHEBI:18420"/>
    </ligand>
</feature>
<keyword evidence="4 6" id="KW-0378">Hydrolase</keyword>
<sequence>MIVVDCSYTMAMVMPDEQLPASIHQAIEGRLVAPALWPFEVANVLRNVVRRGRLQSDEIAEVCARLDVYGIEVLGHLDVAIQQRFAAAVAHDLTAYDAAYVDLAVQRRCPLATVDSRMAAAAQRAGVTVLN</sequence>
<dbReference type="PANTHER" id="PTHR35901:SF1">
    <property type="entry name" value="EXONUCLEASE VAPC9"/>
    <property type="match status" value="1"/>
</dbReference>
<feature type="domain" description="PIN" evidence="7">
    <location>
        <begin position="2"/>
        <end position="122"/>
    </location>
</feature>
<name>A0A480AJI4_9BURK</name>
<comment type="caution">
    <text evidence="8">The sequence shown here is derived from an EMBL/GenBank/DDBJ whole genome shotgun (WGS) entry which is preliminary data.</text>
</comment>
<gene>
    <name evidence="6 8" type="primary">vapC</name>
    <name evidence="8" type="ORF">AQPW35_07040</name>
</gene>
<evidence type="ECO:0000256" key="4">
    <source>
        <dbReference type="ARBA" id="ARBA00022801"/>
    </source>
</evidence>
<protein>
    <recommendedName>
        <fullName evidence="6">Ribonuclease VapC</fullName>
        <shortName evidence="6">RNase VapC</shortName>
        <ecNumber evidence="6">3.1.-.-</ecNumber>
    </recommendedName>
    <alternativeName>
        <fullName evidence="6">Toxin VapC</fullName>
    </alternativeName>
</protein>
<dbReference type="Pfam" id="PF01850">
    <property type="entry name" value="PIN"/>
    <property type="match status" value="1"/>
</dbReference>
<keyword evidence="5 6" id="KW-0460">Magnesium</keyword>
<dbReference type="GO" id="GO:0000287">
    <property type="term" value="F:magnesium ion binding"/>
    <property type="evidence" value="ECO:0007669"/>
    <property type="project" value="UniProtKB-UniRule"/>
</dbReference>
<keyword evidence="1 6" id="KW-1277">Toxin-antitoxin system</keyword>
<dbReference type="InterPro" id="IPR022907">
    <property type="entry name" value="VapC_family"/>
</dbReference>
<dbReference type="SUPFAM" id="SSF88723">
    <property type="entry name" value="PIN domain-like"/>
    <property type="match status" value="1"/>
</dbReference>
<keyword evidence="3 6" id="KW-0479">Metal-binding</keyword>
<dbReference type="InterPro" id="IPR051619">
    <property type="entry name" value="TypeII_TA_RNase_PINc/VapC"/>
</dbReference>
<dbReference type="EMBL" id="BJCL01000001">
    <property type="protein sequence ID" value="GCL61623.1"/>
    <property type="molecule type" value="Genomic_DNA"/>
</dbReference>
<dbReference type="CDD" id="cd09873">
    <property type="entry name" value="PIN_Pae0151-like"/>
    <property type="match status" value="1"/>
</dbReference>
<evidence type="ECO:0000256" key="2">
    <source>
        <dbReference type="ARBA" id="ARBA00022722"/>
    </source>
</evidence>
<dbReference type="GO" id="GO:0004540">
    <property type="term" value="F:RNA nuclease activity"/>
    <property type="evidence" value="ECO:0007669"/>
    <property type="project" value="InterPro"/>
</dbReference>
<evidence type="ECO:0000256" key="6">
    <source>
        <dbReference type="HAMAP-Rule" id="MF_00265"/>
    </source>
</evidence>
<comment type="cofactor">
    <cofactor evidence="6">
        <name>Mg(2+)</name>
        <dbReference type="ChEBI" id="CHEBI:18420"/>
    </cofactor>
</comment>
<organism evidence="8 9">
    <name type="scientific">Pseudaquabacterium pictum</name>
    <dbReference type="NCBI Taxonomy" id="2315236"/>
    <lineage>
        <taxon>Bacteria</taxon>
        <taxon>Pseudomonadati</taxon>
        <taxon>Pseudomonadota</taxon>
        <taxon>Betaproteobacteria</taxon>
        <taxon>Burkholderiales</taxon>
        <taxon>Sphaerotilaceae</taxon>
        <taxon>Pseudaquabacterium</taxon>
    </lineage>
</organism>
<evidence type="ECO:0000256" key="3">
    <source>
        <dbReference type="ARBA" id="ARBA00022723"/>
    </source>
</evidence>
<dbReference type="GO" id="GO:0090729">
    <property type="term" value="F:toxin activity"/>
    <property type="evidence" value="ECO:0007669"/>
    <property type="project" value="UniProtKB-KW"/>
</dbReference>
<dbReference type="OrthoDB" id="328160at2"/>
<evidence type="ECO:0000259" key="7">
    <source>
        <dbReference type="Pfam" id="PF01850"/>
    </source>
</evidence>
<feature type="binding site" evidence="6">
    <location>
        <position position="5"/>
    </location>
    <ligand>
        <name>Mg(2+)</name>
        <dbReference type="ChEBI" id="CHEBI:18420"/>
    </ligand>
</feature>
<evidence type="ECO:0000256" key="1">
    <source>
        <dbReference type="ARBA" id="ARBA00022649"/>
    </source>
</evidence>
<dbReference type="InterPro" id="IPR002716">
    <property type="entry name" value="PIN_dom"/>
</dbReference>
<reference evidence="9" key="1">
    <citation type="submission" date="2019-03" db="EMBL/GenBank/DDBJ databases">
        <title>Aquabacterium pictum sp.nov., the first bacteriochlorophyll a-containing freshwater bacterium in the genus Aquabacterium of the class Betaproteobacteria.</title>
        <authorList>
            <person name="Hirose S."/>
            <person name="Tank M."/>
            <person name="Hara E."/>
            <person name="Tamaki H."/>
            <person name="Takaichi S."/>
            <person name="Haruta S."/>
            <person name="Hanada S."/>
        </authorList>
    </citation>
    <scope>NUCLEOTIDE SEQUENCE [LARGE SCALE GENOMIC DNA]</scope>
    <source>
        <strain evidence="9">W35</strain>
    </source>
</reference>
<comment type="function">
    <text evidence="6">Toxic component of a toxin-antitoxin (TA) system. An RNase.</text>
</comment>
<dbReference type="Gene3D" id="3.40.50.1010">
    <property type="entry name" value="5'-nuclease"/>
    <property type="match status" value="1"/>
</dbReference>
<dbReference type="AlphaFoldDB" id="A0A480AJI4"/>
<accession>A0A480AJI4</accession>
<dbReference type="InterPro" id="IPR044153">
    <property type="entry name" value="PIN_Pae0151-like"/>
</dbReference>
<proteinExistence type="inferred from homology"/>
<dbReference type="InterPro" id="IPR029060">
    <property type="entry name" value="PIN-like_dom_sf"/>
</dbReference>
<keyword evidence="2 6" id="KW-0540">Nuclease</keyword>
<evidence type="ECO:0000313" key="9">
    <source>
        <dbReference type="Proteomes" id="UP000301751"/>
    </source>
</evidence>
<dbReference type="PANTHER" id="PTHR35901">
    <property type="entry name" value="RIBONUCLEASE VAPC3"/>
    <property type="match status" value="1"/>
</dbReference>
<dbReference type="EC" id="3.1.-.-" evidence="6"/>
<dbReference type="Proteomes" id="UP000301751">
    <property type="component" value="Unassembled WGS sequence"/>
</dbReference>
<comment type="similarity">
    <text evidence="6">Belongs to the PINc/VapC protein family.</text>
</comment>
<dbReference type="HAMAP" id="MF_00265">
    <property type="entry name" value="VapC_Nob1"/>
    <property type="match status" value="1"/>
</dbReference>
<dbReference type="RefSeq" id="WP_137731351.1">
    <property type="nucleotide sequence ID" value="NZ_BJCL01000001.1"/>
</dbReference>
<dbReference type="GO" id="GO:0016787">
    <property type="term" value="F:hydrolase activity"/>
    <property type="evidence" value="ECO:0007669"/>
    <property type="project" value="UniProtKB-KW"/>
</dbReference>
<keyword evidence="6" id="KW-0800">Toxin</keyword>
<keyword evidence="9" id="KW-1185">Reference proteome</keyword>
<evidence type="ECO:0000256" key="5">
    <source>
        <dbReference type="ARBA" id="ARBA00022842"/>
    </source>
</evidence>
<evidence type="ECO:0000313" key="8">
    <source>
        <dbReference type="EMBL" id="GCL61623.1"/>
    </source>
</evidence>